<protein>
    <submittedName>
        <fullName evidence="1">OsmC family protein</fullName>
    </submittedName>
</protein>
<dbReference type="EMBL" id="JAUJWV010000001">
    <property type="protein sequence ID" value="MDN7240701.1"/>
    <property type="molecule type" value="Genomic_DNA"/>
</dbReference>
<dbReference type="InterPro" id="IPR015946">
    <property type="entry name" value="KH_dom-like_a/b"/>
</dbReference>
<organism evidence="1 2">
    <name type="scientific">Planococcus shixiaomingii</name>
    <dbReference type="NCBI Taxonomy" id="3058393"/>
    <lineage>
        <taxon>Bacteria</taxon>
        <taxon>Bacillati</taxon>
        <taxon>Bacillota</taxon>
        <taxon>Bacilli</taxon>
        <taxon>Bacillales</taxon>
        <taxon>Caryophanaceae</taxon>
        <taxon>Planococcus</taxon>
    </lineage>
</organism>
<proteinExistence type="predicted"/>
<evidence type="ECO:0000313" key="1">
    <source>
        <dbReference type="EMBL" id="MDN7240701.1"/>
    </source>
</evidence>
<dbReference type="Gene3D" id="3.30.300.20">
    <property type="match status" value="1"/>
</dbReference>
<dbReference type="PANTHER" id="PTHR34352">
    <property type="entry name" value="PROTEIN YHFA"/>
    <property type="match status" value="1"/>
</dbReference>
<dbReference type="Pfam" id="PF02566">
    <property type="entry name" value="OsmC"/>
    <property type="match status" value="1"/>
</dbReference>
<dbReference type="SUPFAM" id="SSF82784">
    <property type="entry name" value="OsmC-like"/>
    <property type="match status" value="1"/>
</dbReference>
<name>A0ABT8MYI2_9BACL</name>
<dbReference type="InterPro" id="IPR003718">
    <property type="entry name" value="OsmC/Ohr_fam"/>
</dbReference>
<comment type="caution">
    <text evidence="1">The sequence shown here is derived from an EMBL/GenBank/DDBJ whole genome shotgun (WGS) entry which is preliminary data.</text>
</comment>
<dbReference type="Proteomes" id="UP001172055">
    <property type="component" value="Unassembled WGS sequence"/>
</dbReference>
<accession>A0ABT8MYI2</accession>
<sequence>MKAVLNWQGGMAFNGMTESGHMVLLDAGSESGGSNQGPRPPEVLLHAAAVCTGMDIVYVLNKMRLAIDEFHIEIEGTRATEHPKRFTDITITYHIKGSLPEDKVERAIKLSSDTYCTVVHSLNASIEYKYVLNEAPSKVVG</sequence>
<dbReference type="PANTHER" id="PTHR34352:SF1">
    <property type="entry name" value="PROTEIN YHFA"/>
    <property type="match status" value="1"/>
</dbReference>
<reference evidence="1 2" key="1">
    <citation type="submission" date="2023-06" db="EMBL/GenBank/DDBJ databases">
        <title>Novel species in genus Planococcus.</title>
        <authorList>
            <person name="Ning S."/>
        </authorList>
    </citation>
    <scope>NUCLEOTIDE SEQUENCE [LARGE SCALE GENOMIC DNA]</scope>
    <source>
        <strain evidence="1 2">N028</strain>
    </source>
</reference>
<gene>
    <name evidence="1" type="ORF">QWY14_02820</name>
</gene>
<evidence type="ECO:0000313" key="2">
    <source>
        <dbReference type="Proteomes" id="UP001172055"/>
    </source>
</evidence>
<dbReference type="RefSeq" id="WP_301722609.1">
    <property type="nucleotide sequence ID" value="NZ_JAUJWV010000001.1"/>
</dbReference>
<dbReference type="InterPro" id="IPR036102">
    <property type="entry name" value="OsmC/Ohrsf"/>
</dbReference>
<keyword evidence="2" id="KW-1185">Reference proteome</keyword>